<keyword evidence="4" id="KW-1185">Reference proteome</keyword>
<feature type="compositionally biased region" description="Polar residues" evidence="2">
    <location>
        <begin position="1338"/>
        <end position="1347"/>
    </location>
</feature>
<evidence type="ECO:0000313" key="3">
    <source>
        <dbReference type="EMBL" id="CAD8086890.1"/>
    </source>
</evidence>
<dbReference type="Proteomes" id="UP000692954">
    <property type="component" value="Unassembled WGS sequence"/>
</dbReference>
<sequence>MGVCCSKQRDKEDGIRQQIAQTIVEQQKLREEEEQEQIQFQCYSSSRKSQNFQFNPSNPNDICNLITQVGNEDVAVEVEQPKQEKIKKKKLENQKDDANYLRKIDHILSLKSIVVELQKEGDMKYYKISILINYKELFYNVNMFGTLTTQLDFRYFTLKPKTFEEANKYSRFLTFFSNDNYFNADKECTNNFNAFDKLLYVERSLQEMKANLKKIQKRQSTIFHEKQLEMCLVNSTNQEMLEIISVVDVEHQSRFLTVLFHLLVQKYFKKLELYLVFITNATFLFETPPQFDQPHVYRLALFYDKLDYSLKDLQNLLIQNKMELSKILYQKLALNLIDIFYKCYSNYLYRLNFTLSTIFYVSKLKCFKLQTFGRLKFLLQFGLNVEERIKSIDEKKLQLFIKAFKKDLFALCDLLLYFKKVNNLTLKQIQTQRKKYLSSVKKGEEIQDDDTNYLNYVDQTLSSKSDRYILEFIRLVVYANEIKTIDKTLEDTLPIIESLQKSINDYETTLEQEQEQKQEGQNNFQIQENPIASIKQEIDSEDSLNLEENQINLKTFQFDFNSENEELSINKDKFTQAQLIYKELLYSSLLFQDQFQFYYNKYKECEKQKLQEAYVEVLNAFYTLKSMNDDSWQYKLTMVSKSMNKPIEIMNSIYETSIDHFNITIMFQILTLSERKPLPLLNELQRSINKQLEMKIKMDRKLRSQNSSKGIIEQKKHIIIQLMFAQSYLNSHNYYQAVHKIQKVIGFQLKNQHIASLFYGYSLLVSGEIQKESLQPVSAMLNLEMSQVIYDSYFPEFIAQEEMQEQTENFVKEKTIQKFKNIKVQNLATSNKAKMELLLGMSYFDVHDQENSLKCLKIAENLLLRSFDLYSDEVVVVVLKQLQLFVIQDDIGSALKITLQYAGKMNQYYTEGKIFKRKIISKLQFIMAYIFEFNGQFLSALRFIERSNRTFTNSKCNNFIIQMHFQAKKLILIQKIKTAFQKIKSNQQLRDPTDLALFQTLNEHMSTTFLSQFYKQSFVQKSSLLLEKYGRHLLKVQQLLRLKMNGKALKILKRTIRILNKTKKDELYAILSGYMTDLSLQDSKEPQQIKQLLDQIEINERYYIFPYKQYNLLKCLIYLMILYTKMNDTKQIQETNAKIQIIIEDFQEILQWKTISIKSFRNAPNKFEILIKNGKISLLQKISALVELIEYYNNLKKQIFDVMFNGQQLKELYKKIRSDFENFLDEINSQVLIKKQNCLIGNFSQIKIQNNRTNEEQINKNQIKEAQIVQTLEDKDQITNQKQAENKKIILDIRSYQEIMISNKHARLSKQLQQKNIEAEKSNNNQDNISIKHEKQKSTNNSAILQQKHTKRSSKLNPFESTMKKTLKQFQ</sequence>
<dbReference type="EMBL" id="CAJJDN010000050">
    <property type="protein sequence ID" value="CAD8086890.1"/>
    <property type="molecule type" value="Genomic_DNA"/>
</dbReference>
<gene>
    <name evidence="3" type="ORF">PSON_ATCC_30995.1.T0500241</name>
</gene>
<accession>A0A8S1N306</accession>
<proteinExistence type="predicted"/>
<feature type="coiled-coil region" evidence="1">
    <location>
        <begin position="496"/>
        <end position="523"/>
    </location>
</feature>
<protein>
    <submittedName>
        <fullName evidence="3">Uncharacterized protein</fullName>
    </submittedName>
</protein>
<dbReference type="OrthoDB" id="295847at2759"/>
<reference evidence="3" key="1">
    <citation type="submission" date="2021-01" db="EMBL/GenBank/DDBJ databases">
        <authorList>
            <consortium name="Genoscope - CEA"/>
            <person name="William W."/>
        </authorList>
    </citation>
    <scope>NUCLEOTIDE SEQUENCE</scope>
</reference>
<name>A0A8S1N306_9CILI</name>
<comment type="caution">
    <text evidence="3">The sequence shown here is derived from an EMBL/GenBank/DDBJ whole genome shotgun (WGS) entry which is preliminary data.</text>
</comment>
<feature type="region of interest" description="Disordered" evidence="2">
    <location>
        <begin position="1334"/>
        <end position="1371"/>
    </location>
</feature>
<evidence type="ECO:0000256" key="1">
    <source>
        <dbReference type="SAM" id="Coils"/>
    </source>
</evidence>
<keyword evidence="1" id="KW-0175">Coiled coil</keyword>
<organism evidence="3 4">
    <name type="scientific">Paramecium sonneborni</name>
    <dbReference type="NCBI Taxonomy" id="65129"/>
    <lineage>
        <taxon>Eukaryota</taxon>
        <taxon>Sar</taxon>
        <taxon>Alveolata</taxon>
        <taxon>Ciliophora</taxon>
        <taxon>Intramacronucleata</taxon>
        <taxon>Oligohymenophorea</taxon>
        <taxon>Peniculida</taxon>
        <taxon>Parameciidae</taxon>
        <taxon>Paramecium</taxon>
    </lineage>
</organism>
<evidence type="ECO:0000313" key="4">
    <source>
        <dbReference type="Proteomes" id="UP000692954"/>
    </source>
</evidence>
<evidence type="ECO:0000256" key="2">
    <source>
        <dbReference type="SAM" id="MobiDB-lite"/>
    </source>
</evidence>